<dbReference type="EMBL" id="JAKUCV010005893">
    <property type="protein sequence ID" value="KAJ4829486.1"/>
    <property type="molecule type" value="Genomic_DNA"/>
</dbReference>
<evidence type="ECO:0000256" key="2">
    <source>
        <dbReference type="RuleBase" id="RU000411"/>
    </source>
</evidence>
<organism evidence="5 6">
    <name type="scientific">Turnera subulata</name>
    <dbReference type="NCBI Taxonomy" id="218843"/>
    <lineage>
        <taxon>Eukaryota</taxon>
        <taxon>Viridiplantae</taxon>
        <taxon>Streptophyta</taxon>
        <taxon>Embryophyta</taxon>
        <taxon>Tracheophyta</taxon>
        <taxon>Spermatophyta</taxon>
        <taxon>Magnoliopsida</taxon>
        <taxon>eudicotyledons</taxon>
        <taxon>Gunneridae</taxon>
        <taxon>Pentapetalae</taxon>
        <taxon>rosids</taxon>
        <taxon>fabids</taxon>
        <taxon>Malpighiales</taxon>
        <taxon>Passifloraceae</taxon>
        <taxon>Turnera</taxon>
    </lineage>
</organism>
<dbReference type="Gene3D" id="3.30.497.10">
    <property type="entry name" value="Antithrombin, subunit I, domain 2"/>
    <property type="match status" value="2"/>
</dbReference>
<dbReference type="SUPFAM" id="SSF56574">
    <property type="entry name" value="Serpins"/>
    <property type="match status" value="2"/>
</dbReference>
<evidence type="ECO:0000313" key="6">
    <source>
        <dbReference type="Proteomes" id="UP001141552"/>
    </source>
</evidence>
<name>A0A9Q0J4P8_9ROSI</name>
<sequence length="672" mass="74212">MDFCLSLATSEILKEIKEDTKKNLAFSPFTTNCMLNLVASGSEGEALRQWLHFLGSPNIDDLNTRSSRMIALATVDTVAEDDSGENQVATIVEDENSGNNQVPEGPVRMSFGEGNDLVSERTTFGRGNYPCWTIGKGCNPSRENTTAFGIGIDPSRDKNAFGIGNDPSRERTNAFGVGTDPSRDRTAFGVGINPSRDRTNAFGVGTDPSQDRTAFGVGINPSREETTNAFGVGNNPVWGWAAFGIRNDPFRERATPFGMVNDPSRERTALFGIGNDPSQERTALFGIGNNPSRERTAAFGIGNDPPRERTAGPFLERPPAFGIGNDPYRERTAFGIGNDRLWERTTGTRNGHYPPRDEKGVSLTFAGGIWIDCQYPLKPSFQKTAKEVYRAEAKAVNFKTQAKQVEKEINLWAETETEGLIRELIAPGLLCGKPEPAIVLANALYFKGAWDDPFKPSLFDMNFHLLDGGIIRVPFLSGNDRYEYYGSFETFKVLRLPYARGNDLNKQFSMSIFLPNRSNGLHDMIQEVNSDPGLFHKHMMLEKVKLASLRIPKFKFSNTFIVSETMQKHGLTLPFQLGGGPMGMVDWEMVDCPNPDKLMISLIIQKSFIEVNEEGTEAAACDATVLSLGCSAAPRPNPLHFDADYPFMFMIKEDMSDTVFFTGVVLNPLAQN</sequence>
<evidence type="ECO:0000313" key="5">
    <source>
        <dbReference type="EMBL" id="KAJ4829486.1"/>
    </source>
</evidence>
<dbReference type="SMART" id="SM00093">
    <property type="entry name" value="SERPIN"/>
    <property type="match status" value="1"/>
</dbReference>
<dbReference type="InterPro" id="IPR000215">
    <property type="entry name" value="Serpin_fam"/>
</dbReference>
<dbReference type="OrthoDB" id="1063785at2759"/>
<dbReference type="PANTHER" id="PTHR11461">
    <property type="entry name" value="SERINE PROTEASE INHIBITOR, SERPIN"/>
    <property type="match status" value="1"/>
</dbReference>
<dbReference type="GO" id="GO:0004867">
    <property type="term" value="F:serine-type endopeptidase inhibitor activity"/>
    <property type="evidence" value="ECO:0007669"/>
    <property type="project" value="InterPro"/>
</dbReference>
<dbReference type="GO" id="GO:0005615">
    <property type="term" value="C:extracellular space"/>
    <property type="evidence" value="ECO:0007669"/>
    <property type="project" value="InterPro"/>
</dbReference>
<feature type="domain" description="Serpin" evidence="4">
    <location>
        <begin position="10"/>
        <end position="668"/>
    </location>
</feature>
<dbReference type="Proteomes" id="UP001141552">
    <property type="component" value="Unassembled WGS sequence"/>
</dbReference>
<protein>
    <recommendedName>
        <fullName evidence="4">Serpin domain-containing protein</fullName>
    </recommendedName>
</protein>
<gene>
    <name evidence="5" type="ORF">Tsubulata_001435</name>
</gene>
<proteinExistence type="inferred from homology"/>
<evidence type="ECO:0000259" key="4">
    <source>
        <dbReference type="SMART" id="SM00093"/>
    </source>
</evidence>
<evidence type="ECO:0000256" key="1">
    <source>
        <dbReference type="ARBA" id="ARBA00009500"/>
    </source>
</evidence>
<accession>A0A9Q0J4P8</accession>
<reference evidence="5" key="2">
    <citation type="journal article" date="2023" name="Plants (Basel)">
        <title>Annotation of the Turnera subulata (Passifloraceae) Draft Genome Reveals the S-Locus Evolved after the Divergence of Turneroideae from Passifloroideae in a Stepwise Manner.</title>
        <authorList>
            <person name="Henning P.M."/>
            <person name="Roalson E.H."/>
            <person name="Mir W."/>
            <person name="McCubbin A.G."/>
            <person name="Shore J.S."/>
        </authorList>
    </citation>
    <scope>NUCLEOTIDE SEQUENCE</scope>
    <source>
        <strain evidence="5">F60SS</strain>
    </source>
</reference>
<dbReference type="AlphaFoldDB" id="A0A9Q0J4P8"/>
<comment type="caution">
    <text evidence="5">The sequence shown here is derived from an EMBL/GenBank/DDBJ whole genome shotgun (WGS) entry which is preliminary data.</text>
</comment>
<dbReference type="Pfam" id="PF00079">
    <property type="entry name" value="Serpin"/>
    <property type="match status" value="1"/>
</dbReference>
<evidence type="ECO:0000256" key="3">
    <source>
        <dbReference type="SAM" id="MobiDB-lite"/>
    </source>
</evidence>
<dbReference type="InterPro" id="IPR023796">
    <property type="entry name" value="Serpin_dom"/>
</dbReference>
<feature type="region of interest" description="Disordered" evidence="3">
    <location>
        <begin position="300"/>
        <end position="328"/>
    </location>
</feature>
<comment type="similarity">
    <text evidence="1 2">Belongs to the serpin family.</text>
</comment>
<dbReference type="InterPro" id="IPR042185">
    <property type="entry name" value="Serpin_sf_2"/>
</dbReference>
<dbReference type="InterPro" id="IPR036186">
    <property type="entry name" value="Serpin_sf"/>
</dbReference>
<reference evidence="5" key="1">
    <citation type="submission" date="2022-02" db="EMBL/GenBank/DDBJ databases">
        <authorList>
            <person name="Henning P.M."/>
            <person name="McCubbin A.G."/>
            <person name="Shore J.S."/>
        </authorList>
    </citation>
    <scope>NUCLEOTIDE SEQUENCE</scope>
    <source>
        <strain evidence="5">F60SS</strain>
        <tissue evidence="5">Leaves</tissue>
    </source>
</reference>
<keyword evidence="6" id="KW-1185">Reference proteome</keyword>
<dbReference type="Gene3D" id="2.30.39.10">
    <property type="entry name" value="Alpha-1-antitrypsin, domain 1"/>
    <property type="match status" value="1"/>
</dbReference>
<dbReference type="PANTHER" id="PTHR11461:SF340">
    <property type="entry name" value="SERPIN DOMAIN-CONTAINING PROTEIN"/>
    <property type="match status" value="1"/>
</dbReference>
<dbReference type="InterPro" id="IPR042178">
    <property type="entry name" value="Serpin_sf_1"/>
</dbReference>